<organism evidence="9 10">
    <name type="scientific">Sunxiuqinia elliptica</name>
    <dbReference type="NCBI Taxonomy" id="655355"/>
    <lineage>
        <taxon>Bacteria</taxon>
        <taxon>Pseudomonadati</taxon>
        <taxon>Bacteroidota</taxon>
        <taxon>Bacteroidia</taxon>
        <taxon>Marinilabiliales</taxon>
        <taxon>Prolixibacteraceae</taxon>
        <taxon>Sunxiuqinia</taxon>
    </lineage>
</organism>
<dbReference type="AlphaFoldDB" id="A0A4R6HAV5"/>
<dbReference type="EMBL" id="SNWI01000001">
    <property type="protein sequence ID" value="TDO05500.1"/>
    <property type="molecule type" value="Genomic_DNA"/>
</dbReference>
<dbReference type="Proteomes" id="UP000294848">
    <property type="component" value="Unassembled WGS sequence"/>
</dbReference>
<dbReference type="GO" id="GO:0005990">
    <property type="term" value="P:lactose catabolic process"/>
    <property type="evidence" value="ECO:0007669"/>
    <property type="project" value="TreeGrafter"/>
</dbReference>
<evidence type="ECO:0000256" key="5">
    <source>
        <dbReference type="ARBA" id="ARBA00023295"/>
    </source>
</evidence>
<dbReference type="Pfam" id="PF00703">
    <property type="entry name" value="Glyco_hydro_2"/>
    <property type="match status" value="1"/>
</dbReference>
<keyword evidence="6" id="KW-0732">Signal</keyword>
<dbReference type="InterPro" id="IPR036156">
    <property type="entry name" value="Beta-gal/glucu_dom_sf"/>
</dbReference>
<dbReference type="GO" id="GO:0004565">
    <property type="term" value="F:beta-galactosidase activity"/>
    <property type="evidence" value="ECO:0007669"/>
    <property type="project" value="UniProtKB-EC"/>
</dbReference>
<dbReference type="InterPro" id="IPR006102">
    <property type="entry name" value="Ig-like_GH2"/>
</dbReference>
<evidence type="ECO:0000256" key="2">
    <source>
        <dbReference type="ARBA" id="ARBA00007401"/>
    </source>
</evidence>
<dbReference type="InterPro" id="IPR013783">
    <property type="entry name" value="Ig-like_fold"/>
</dbReference>
<feature type="signal peptide" evidence="6">
    <location>
        <begin position="1"/>
        <end position="22"/>
    </location>
</feature>
<dbReference type="PANTHER" id="PTHR46323">
    <property type="entry name" value="BETA-GALACTOSIDASE"/>
    <property type="match status" value="1"/>
</dbReference>
<evidence type="ECO:0000256" key="4">
    <source>
        <dbReference type="ARBA" id="ARBA00022801"/>
    </source>
</evidence>
<dbReference type="SUPFAM" id="SSF49785">
    <property type="entry name" value="Galactose-binding domain-like"/>
    <property type="match status" value="1"/>
</dbReference>
<dbReference type="EC" id="3.2.1.23" evidence="3"/>
<comment type="similarity">
    <text evidence="2">Belongs to the glycosyl hydrolase 2 family.</text>
</comment>
<comment type="catalytic activity">
    <reaction evidence="1">
        <text>Hydrolysis of terminal non-reducing beta-D-galactose residues in beta-D-galactosides.</text>
        <dbReference type="EC" id="3.2.1.23"/>
    </reaction>
</comment>
<feature type="chain" id="PRO_5020848639" description="beta-galactosidase" evidence="6">
    <location>
        <begin position="23"/>
        <end position="946"/>
    </location>
</feature>
<reference evidence="9 10" key="1">
    <citation type="submission" date="2019-03" db="EMBL/GenBank/DDBJ databases">
        <title>Freshwater and sediment microbial communities from various areas in North America, analyzing microbe dynamics in response to fracking.</title>
        <authorList>
            <person name="Lamendella R."/>
        </authorList>
    </citation>
    <scope>NUCLEOTIDE SEQUENCE [LARGE SCALE GENOMIC DNA]</scope>
    <source>
        <strain evidence="9 10">114D</strain>
    </source>
</reference>
<dbReference type="InterPro" id="IPR050347">
    <property type="entry name" value="Bact_Beta-galactosidase"/>
</dbReference>
<dbReference type="OrthoDB" id="9814867at2"/>
<evidence type="ECO:0000313" key="10">
    <source>
        <dbReference type="Proteomes" id="UP000294848"/>
    </source>
</evidence>
<dbReference type="Gene3D" id="3.20.20.80">
    <property type="entry name" value="Glycosidases"/>
    <property type="match status" value="1"/>
</dbReference>
<name>A0A4R6HAV5_9BACT</name>
<feature type="domain" description="Glycoside hydrolase family 2 immunoglobulin-like beta-sandwich" evidence="7">
    <location>
        <begin position="223"/>
        <end position="321"/>
    </location>
</feature>
<dbReference type="InterPro" id="IPR006104">
    <property type="entry name" value="Glyco_hydro_2_N"/>
</dbReference>
<evidence type="ECO:0000256" key="6">
    <source>
        <dbReference type="SAM" id="SignalP"/>
    </source>
</evidence>
<dbReference type="InterPro" id="IPR017853">
    <property type="entry name" value="GH"/>
</dbReference>
<dbReference type="GO" id="GO:0009341">
    <property type="term" value="C:beta-galactosidase complex"/>
    <property type="evidence" value="ECO:0007669"/>
    <property type="project" value="TreeGrafter"/>
</dbReference>
<sequence>MKYTNFIILLLAIFATSCQPHAGQNQINLAGSWQYELDPDDKGIQEEWYNRNFEGSLTLPGSLTTNNIGDDISVNTPWTGLIVDSSYFKSPEYAKYREPGNIKVPCWLQPIKYYKGAAWYQKEVSIPESWKGQAIELYLERCHWESRVWVDGQEAGMQNSLGTAHQYNLTSMLTPGKHRLTVCIDNRTKAVDPGLNSHSISDHTQSNWNGMIGDLLLKAEAPIHIKNLQAFPDLDTKSFTVKATVINTGSVTQKGNFSLNVQPHNFKSNEDIATVTQELELLPGENQVELSCQLGESAALWDEFNPNLYELDLQLQTEGTQSGKSIITGLREFKVEGSRFAINGRPTFLRGTLECAIFPKTGYPPCDTTEWKRIMRIVKAHGLNHIRFHSWCPPKAAFIAADELGVYLQVECSSWANTTTTIGDGKPIDAYLWDESKRMVEAYGNHPSFCLMAYGNEPAGKNQREFLSDFVNYWTEKDSRRLYTGAAAWPVIEANNYHNIPGPRIQGWGEGLQSIINSQPPRSDYDWRDDLTTDGKPVVSHEIGQWCAYPNFKEIEKYDGVLKAKNFEIFQEKLEEQGMIHLADSFLLASGKLQALCYKADIEAALRTPGFAGFQLLDLHDFPGQGTALVGVLDAFWDEKGYITPEEYSQFCNSIVPLARLKKHVFTVGDTLQASVEVANFSSEALNQAKSGWTLKTTDGTTVAQGIFKQQDVPIGNCFKLGQLNYVFKTSDSPKQLRLEVSIENAINHWDLWVYPAKKTPTPSEILVTRQLNRQAIDQLNNGGKVLLNLGKGTVKEGYGGEVGLGFSSIFWNTAWTVGQKPHTLGILCNPSHPALSQFPTEYHSNWQWWDAVSHADAINISQLNADIKPIVRIIDDWVTNRPLALLFEVTVGNGKLLVSSADLTTNLQERPAAQQLRTSLEQYMLSEQFNPEQNSSIKQLKSLLR</sequence>
<evidence type="ECO:0000259" key="8">
    <source>
        <dbReference type="Pfam" id="PF02837"/>
    </source>
</evidence>
<keyword evidence="5" id="KW-0326">Glycosidase</keyword>
<dbReference type="SUPFAM" id="SSF51445">
    <property type="entry name" value="(Trans)glycosidases"/>
    <property type="match status" value="1"/>
</dbReference>
<dbReference type="Pfam" id="PF02837">
    <property type="entry name" value="Glyco_hydro_2_N"/>
    <property type="match status" value="1"/>
</dbReference>
<evidence type="ECO:0000256" key="1">
    <source>
        <dbReference type="ARBA" id="ARBA00001412"/>
    </source>
</evidence>
<dbReference type="InterPro" id="IPR008979">
    <property type="entry name" value="Galactose-bd-like_sf"/>
</dbReference>
<dbReference type="RefSeq" id="WP_133463541.1">
    <property type="nucleotide sequence ID" value="NZ_SNWI01000001.1"/>
</dbReference>
<comment type="caution">
    <text evidence="9">The sequence shown here is derived from an EMBL/GenBank/DDBJ whole genome shotgun (WGS) entry which is preliminary data.</text>
</comment>
<feature type="domain" description="Glycosyl hydrolases family 2 sugar binding" evidence="8">
    <location>
        <begin position="29"/>
        <end position="214"/>
    </location>
</feature>
<evidence type="ECO:0000256" key="3">
    <source>
        <dbReference type="ARBA" id="ARBA00012756"/>
    </source>
</evidence>
<protein>
    <recommendedName>
        <fullName evidence="3">beta-galactosidase</fullName>
        <ecNumber evidence="3">3.2.1.23</ecNumber>
    </recommendedName>
</protein>
<keyword evidence="4 9" id="KW-0378">Hydrolase</keyword>
<dbReference type="SUPFAM" id="SSF49303">
    <property type="entry name" value="beta-Galactosidase/glucuronidase domain"/>
    <property type="match status" value="1"/>
</dbReference>
<proteinExistence type="inferred from homology"/>
<dbReference type="PROSITE" id="PS51257">
    <property type="entry name" value="PROKAR_LIPOPROTEIN"/>
    <property type="match status" value="1"/>
</dbReference>
<dbReference type="Gene3D" id="2.60.120.260">
    <property type="entry name" value="Galactose-binding domain-like"/>
    <property type="match status" value="1"/>
</dbReference>
<dbReference type="Gene3D" id="2.60.40.10">
    <property type="entry name" value="Immunoglobulins"/>
    <property type="match status" value="1"/>
</dbReference>
<accession>A0A4R6HAV5</accession>
<evidence type="ECO:0000259" key="7">
    <source>
        <dbReference type="Pfam" id="PF00703"/>
    </source>
</evidence>
<dbReference type="PANTHER" id="PTHR46323:SF2">
    <property type="entry name" value="BETA-GALACTOSIDASE"/>
    <property type="match status" value="1"/>
</dbReference>
<evidence type="ECO:0000313" key="9">
    <source>
        <dbReference type="EMBL" id="TDO05500.1"/>
    </source>
</evidence>
<gene>
    <name evidence="9" type="ORF">DET52_101860</name>
</gene>